<dbReference type="Proteomes" id="UP000250079">
    <property type="component" value="Chromosome"/>
</dbReference>
<accession>A0A2Z2NXB2</accession>
<gene>
    <name evidence="1" type="ORF">IMCC3135_21605</name>
</gene>
<proteinExistence type="predicted"/>
<dbReference type="EMBL" id="CP018632">
    <property type="protein sequence ID" value="ASJ74398.1"/>
    <property type="molecule type" value="Genomic_DNA"/>
</dbReference>
<reference evidence="1 2" key="1">
    <citation type="submission" date="2016-12" db="EMBL/GenBank/DDBJ databases">
        <authorList>
            <person name="Song W.-J."/>
            <person name="Kurnit D.M."/>
        </authorList>
    </citation>
    <scope>NUCLEOTIDE SEQUENCE [LARGE SCALE GENOMIC DNA]</scope>
    <source>
        <strain evidence="1 2">IMCC3135</strain>
    </source>
</reference>
<organism evidence="1 2">
    <name type="scientific">Granulosicoccus antarcticus IMCC3135</name>
    <dbReference type="NCBI Taxonomy" id="1192854"/>
    <lineage>
        <taxon>Bacteria</taxon>
        <taxon>Pseudomonadati</taxon>
        <taxon>Pseudomonadota</taxon>
        <taxon>Gammaproteobacteria</taxon>
        <taxon>Chromatiales</taxon>
        <taxon>Granulosicoccaceae</taxon>
        <taxon>Granulosicoccus</taxon>
    </lineage>
</organism>
<dbReference type="AlphaFoldDB" id="A0A2Z2NXB2"/>
<protein>
    <submittedName>
        <fullName evidence="1">Uncharacterized protein</fullName>
    </submittedName>
</protein>
<name>A0A2Z2NXB2_9GAMM</name>
<dbReference type="KEGG" id="gai:IMCC3135_21605"/>
<sequence length="355" mass="38620">MSFSPAASLSTGVTLLSLLLSGCTGLSGPQGVDQEALLPRLAGNAASLNEISGLERAHLQLIATNLVATLVQIPEMRPATVTLQINTPFTAFGNAVIRALEDAGFGMQLVDADQGQNFVSYSKSLSETESGLVTNYGLAVGRIRLSREYVIEADAVYPSSLMTISGTDSIADIQLADNIFAEQGGQSTAFISGAQRAGIPDPNLKASTIDVNEFDKLPEDKRTTQEYVFTEARQRYFESDTRRRVPDLSRYSKHRRTVLIFEDNTTQVMGNANKQAVRLLVREFSDDDIMLIKACLDADGRDEASLNRAIRVEEELAGLGVPTESAYIAPCARISYRHASDNSPTPVELIHYRPK</sequence>
<evidence type="ECO:0000313" key="1">
    <source>
        <dbReference type="EMBL" id="ASJ74398.1"/>
    </source>
</evidence>
<dbReference type="RefSeq" id="WP_088919435.1">
    <property type="nucleotide sequence ID" value="NZ_CP018632.1"/>
</dbReference>
<evidence type="ECO:0000313" key="2">
    <source>
        <dbReference type="Proteomes" id="UP000250079"/>
    </source>
</evidence>
<keyword evidence="2" id="KW-1185">Reference proteome</keyword>